<dbReference type="ESTHER" id="roscs-a7nlx2">
    <property type="family name" value="Epoxide_hydrolase"/>
</dbReference>
<dbReference type="AlphaFoldDB" id="A7NLX2"/>
<evidence type="ECO:0000313" key="4">
    <source>
        <dbReference type="Proteomes" id="UP000000263"/>
    </source>
</evidence>
<proteinExistence type="predicted"/>
<protein>
    <submittedName>
        <fullName evidence="3">Alpha/beta hydrolase fold</fullName>
    </submittedName>
</protein>
<feature type="domain" description="AB hydrolase-1" evidence="2">
    <location>
        <begin position="28"/>
        <end position="270"/>
    </location>
</feature>
<dbReference type="GO" id="GO:0016787">
    <property type="term" value="F:hydrolase activity"/>
    <property type="evidence" value="ECO:0007669"/>
    <property type="project" value="UniProtKB-KW"/>
</dbReference>
<keyword evidence="1 3" id="KW-0378">Hydrolase</keyword>
<dbReference type="SUPFAM" id="SSF53474">
    <property type="entry name" value="alpha/beta-Hydrolases"/>
    <property type="match status" value="1"/>
</dbReference>
<dbReference type="KEGG" id="rca:Rcas_2440"/>
<accession>A7NLX2</accession>
<sequence length="287" mass="32996">MPASLEHHYLNANGIRFHVVRAGNGDRLLLLLHGFPEFWWSWRHQIEVFAAHYTVVAPDLRGYNETEKPARGYELHVLVQDVVELIQTLGFQRAYVAGHDWGGMIAWSLAIARPERVERLIALNMPHPARFYEELQRNPEQRRRSRYILFFQIPWLPEAILSANHGAAFDRIFRSTPIDRAVFDNETIRRYKQAMARPGALTAALNYYRAIGRHGAGDLFRGTGMRVRAPTLLIWGEQDVAFAPEVVRETQRFVPDLRICSLPHASHWVQQVAPDEVNAAMKAFLEA</sequence>
<evidence type="ECO:0000259" key="2">
    <source>
        <dbReference type="Pfam" id="PF00561"/>
    </source>
</evidence>
<evidence type="ECO:0000313" key="3">
    <source>
        <dbReference type="EMBL" id="ABU58520.1"/>
    </source>
</evidence>
<dbReference type="Gene3D" id="3.40.50.1820">
    <property type="entry name" value="alpha/beta hydrolase"/>
    <property type="match status" value="1"/>
</dbReference>
<dbReference type="HOGENOM" id="CLU_020336_7_3_0"/>
<reference evidence="3 4" key="1">
    <citation type="submission" date="2007-08" db="EMBL/GenBank/DDBJ databases">
        <title>Complete sequence of Roseiflexus castenholzii DSM 13941.</title>
        <authorList>
            <consortium name="US DOE Joint Genome Institute"/>
            <person name="Copeland A."/>
            <person name="Lucas S."/>
            <person name="Lapidus A."/>
            <person name="Barry K."/>
            <person name="Glavina del Rio T."/>
            <person name="Dalin E."/>
            <person name="Tice H."/>
            <person name="Pitluck S."/>
            <person name="Thompson L.S."/>
            <person name="Brettin T."/>
            <person name="Bruce D."/>
            <person name="Detter J.C."/>
            <person name="Han C."/>
            <person name="Tapia R."/>
            <person name="Schmutz J."/>
            <person name="Larimer F."/>
            <person name="Land M."/>
            <person name="Hauser L."/>
            <person name="Kyrpides N."/>
            <person name="Mikhailova N."/>
            <person name="Bryant D.A."/>
            <person name="Hanada S."/>
            <person name="Tsukatani Y."/>
            <person name="Richardson P."/>
        </authorList>
    </citation>
    <scope>NUCLEOTIDE SEQUENCE [LARGE SCALE GENOMIC DNA]</scope>
    <source>
        <strain evidence="4">DSM 13941 / HLO8</strain>
    </source>
</reference>
<dbReference type="Pfam" id="PF00561">
    <property type="entry name" value="Abhydrolase_1"/>
    <property type="match status" value="1"/>
</dbReference>
<dbReference type="InterPro" id="IPR000073">
    <property type="entry name" value="AB_hydrolase_1"/>
</dbReference>
<dbReference type="STRING" id="383372.Rcas_2440"/>
<dbReference type="RefSeq" id="WP_012120944.1">
    <property type="nucleotide sequence ID" value="NC_009767.1"/>
</dbReference>
<dbReference type="PRINTS" id="PR00111">
    <property type="entry name" value="ABHYDROLASE"/>
</dbReference>
<dbReference type="EMBL" id="CP000804">
    <property type="protein sequence ID" value="ABU58520.1"/>
    <property type="molecule type" value="Genomic_DNA"/>
</dbReference>
<evidence type="ECO:0000256" key="1">
    <source>
        <dbReference type="ARBA" id="ARBA00022801"/>
    </source>
</evidence>
<dbReference type="eggNOG" id="COG2267">
    <property type="taxonomic scope" value="Bacteria"/>
</dbReference>
<dbReference type="InterPro" id="IPR029058">
    <property type="entry name" value="AB_hydrolase_fold"/>
</dbReference>
<dbReference type="PANTHER" id="PTHR43329">
    <property type="entry name" value="EPOXIDE HYDROLASE"/>
    <property type="match status" value="1"/>
</dbReference>
<name>A7NLX2_ROSCS</name>
<organism evidence="3 4">
    <name type="scientific">Roseiflexus castenholzii (strain DSM 13941 / HLO8)</name>
    <dbReference type="NCBI Taxonomy" id="383372"/>
    <lineage>
        <taxon>Bacteria</taxon>
        <taxon>Bacillati</taxon>
        <taxon>Chloroflexota</taxon>
        <taxon>Chloroflexia</taxon>
        <taxon>Chloroflexales</taxon>
        <taxon>Roseiflexineae</taxon>
        <taxon>Roseiflexaceae</taxon>
        <taxon>Roseiflexus</taxon>
    </lineage>
</organism>
<keyword evidence="4" id="KW-1185">Reference proteome</keyword>
<dbReference type="OrthoDB" id="9773293at2"/>
<dbReference type="PRINTS" id="PR00412">
    <property type="entry name" value="EPOXHYDRLASE"/>
</dbReference>
<gene>
    <name evidence="3" type="ordered locus">Rcas_2440</name>
</gene>
<dbReference type="InterPro" id="IPR000639">
    <property type="entry name" value="Epox_hydrolase-like"/>
</dbReference>
<dbReference type="Proteomes" id="UP000000263">
    <property type="component" value="Chromosome"/>
</dbReference>